<evidence type="ECO:0000256" key="1">
    <source>
        <dbReference type="SAM" id="MobiDB-lite"/>
    </source>
</evidence>
<feature type="compositionally biased region" description="Acidic residues" evidence="1">
    <location>
        <begin position="84"/>
        <end position="99"/>
    </location>
</feature>
<protein>
    <submittedName>
        <fullName evidence="2">Uncharacterized protein</fullName>
    </submittedName>
</protein>
<feature type="region of interest" description="Disordered" evidence="1">
    <location>
        <begin position="26"/>
        <end position="99"/>
    </location>
</feature>
<evidence type="ECO:0000313" key="3">
    <source>
        <dbReference type="Proteomes" id="UP000265520"/>
    </source>
</evidence>
<proteinExistence type="predicted"/>
<organism evidence="2 3">
    <name type="scientific">Trifolium medium</name>
    <dbReference type="NCBI Taxonomy" id="97028"/>
    <lineage>
        <taxon>Eukaryota</taxon>
        <taxon>Viridiplantae</taxon>
        <taxon>Streptophyta</taxon>
        <taxon>Embryophyta</taxon>
        <taxon>Tracheophyta</taxon>
        <taxon>Spermatophyta</taxon>
        <taxon>Magnoliopsida</taxon>
        <taxon>eudicotyledons</taxon>
        <taxon>Gunneridae</taxon>
        <taxon>Pentapetalae</taxon>
        <taxon>rosids</taxon>
        <taxon>fabids</taxon>
        <taxon>Fabales</taxon>
        <taxon>Fabaceae</taxon>
        <taxon>Papilionoideae</taxon>
        <taxon>50 kb inversion clade</taxon>
        <taxon>NPAAA clade</taxon>
        <taxon>Hologalegina</taxon>
        <taxon>IRL clade</taxon>
        <taxon>Trifolieae</taxon>
        <taxon>Trifolium</taxon>
    </lineage>
</organism>
<comment type="caution">
    <text evidence="2">The sequence shown here is derived from an EMBL/GenBank/DDBJ whole genome shotgun (WGS) entry which is preliminary data.</text>
</comment>
<keyword evidence="3" id="KW-1185">Reference proteome</keyword>
<sequence>MVKTTMKIYQIGMTIINFECMTSLAGSGEPPLPPPGGGGDLGGHGSDPPRQGRGRGKKLQPRELKRRVVYNRNLTSMPRRVQEDGTEVPLELDPEEENRVDDKINPIDLLAPTEHLLVDIYGRPVIMPYTNE</sequence>
<dbReference type="Proteomes" id="UP000265520">
    <property type="component" value="Unassembled WGS sequence"/>
</dbReference>
<dbReference type="AlphaFoldDB" id="A0A392Q372"/>
<feature type="compositionally biased region" description="Basic residues" evidence="1">
    <location>
        <begin position="52"/>
        <end position="69"/>
    </location>
</feature>
<accession>A0A392Q372</accession>
<dbReference type="EMBL" id="LXQA010110676">
    <property type="protein sequence ID" value="MCI18554.1"/>
    <property type="molecule type" value="Genomic_DNA"/>
</dbReference>
<evidence type="ECO:0000313" key="2">
    <source>
        <dbReference type="EMBL" id="MCI18554.1"/>
    </source>
</evidence>
<reference evidence="2 3" key="1">
    <citation type="journal article" date="2018" name="Front. Plant Sci.">
        <title>Red Clover (Trifolium pratense) and Zigzag Clover (T. medium) - A Picture of Genomic Similarities and Differences.</title>
        <authorList>
            <person name="Dluhosova J."/>
            <person name="Istvanek J."/>
            <person name="Nedelnik J."/>
            <person name="Repkova J."/>
        </authorList>
    </citation>
    <scope>NUCLEOTIDE SEQUENCE [LARGE SCALE GENOMIC DNA]</scope>
    <source>
        <strain evidence="3">cv. 10/8</strain>
        <tissue evidence="2">Leaf</tissue>
    </source>
</reference>
<name>A0A392Q372_9FABA</name>